<sequence length="225" mass="25394">MSLQRQENSQSLIKTLVVLFISLVAISFFLNLTSSYFQVKYWKARSNMPKIRQIPPFSFVRSDGVTITANDLKGKIWVADLIYTHCPGPCSTETLRMSQLQSILGKIEGVRLVSISIDPEEDSGAVLRKYAEGYHADPSFWFFVTGKPQEVQDFVVKGLALGMGENPKDKVQAEGKFFHSTQFVLIDQDGFIRKYYDGLNQKTPRDISIDILLLLQESSKTNKGT</sequence>
<dbReference type="Proteomes" id="UP000315925">
    <property type="component" value="Chromosome"/>
</dbReference>
<evidence type="ECO:0000256" key="5">
    <source>
        <dbReference type="SAM" id="Phobius"/>
    </source>
</evidence>
<keyword evidence="9" id="KW-1185">Reference proteome</keyword>
<feature type="binding site" evidence="3">
    <location>
        <position position="86"/>
    </location>
    <ligand>
        <name>Cu cation</name>
        <dbReference type="ChEBI" id="CHEBI:23378"/>
    </ligand>
</feature>
<name>A0A0C1US12_9BACT</name>
<reference evidence="7 9" key="1">
    <citation type="submission" date="2014-08" db="EMBL/GenBank/DDBJ databases">
        <title>Methylacidiphilum kamchatkense strain Kam1 draft genome sequence.</title>
        <authorList>
            <person name="Birkeland N.-K."/>
            <person name="Erikstad H.A."/>
        </authorList>
    </citation>
    <scope>NUCLEOTIDE SEQUENCE [LARGE SCALE GENOMIC DNA]</scope>
    <source>
        <strain evidence="7 9">Kam1</strain>
    </source>
</reference>
<gene>
    <name evidence="7" type="ORF">A946_03575</name>
    <name evidence="8" type="ORF">kam1_1760</name>
</gene>
<feature type="binding site" evidence="3">
    <location>
        <position position="179"/>
    </location>
    <ligand>
        <name>Cu cation</name>
        <dbReference type="ChEBI" id="CHEBI:23378"/>
    </ligand>
</feature>
<dbReference type="InterPro" id="IPR036249">
    <property type="entry name" value="Thioredoxin-like_sf"/>
</dbReference>
<evidence type="ECO:0000313" key="7">
    <source>
        <dbReference type="EMBL" id="KIE59109.1"/>
    </source>
</evidence>
<comment type="similarity">
    <text evidence="1">Belongs to the SCO1/2 family.</text>
</comment>
<keyword evidence="5" id="KW-0472">Membrane</keyword>
<dbReference type="InterPro" id="IPR013766">
    <property type="entry name" value="Thioredoxin_domain"/>
</dbReference>
<keyword evidence="3" id="KW-0479">Metal-binding</keyword>
<evidence type="ECO:0000259" key="6">
    <source>
        <dbReference type="PROSITE" id="PS51352"/>
    </source>
</evidence>
<dbReference type="Pfam" id="PF02630">
    <property type="entry name" value="SCO1-SenC"/>
    <property type="match status" value="1"/>
</dbReference>
<evidence type="ECO:0000313" key="9">
    <source>
        <dbReference type="Proteomes" id="UP000031594"/>
    </source>
</evidence>
<dbReference type="AlphaFoldDB" id="A0A0C1US12"/>
<dbReference type="PANTHER" id="PTHR12151:SF25">
    <property type="entry name" value="LINALOOL DEHYDRATASE_ISOMERASE DOMAIN-CONTAINING PROTEIN"/>
    <property type="match status" value="1"/>
</dbReference>
<reference evidence="8" key="2">
    <citation type="journal article" date="2019" name="BMC Genomics">
        <title>Complete genome sequence analysis of the thermoacidophilic verrucomicrobial methanotroph 'Candidatus Methylacidiphilum kamchatkense' strain Kam1 and comparison with its closest relatives.</title>
        <authorList>
            <person name="Kruse T."/>
            <person name="Ratnadevi C.M."/>
            <person name="Erikstad H.A."/>
            <person name="Birkeland N.K."/>
        </authorList>
    </citation>
    <scope>NUCLEOTIDE SEQUENCE</scope>
    <source>
        <strain evidence="8">Kam1</strain>
    </source>
</reference>
<accession>A0A0C1US12</accession>
<evidence type="ECO:0000256" key="4">
    <source>
        <dbReference type="PIRSR" id="PIRSR603782-2"/>
    </source>
</evidence>
<dbReference type="Gene3D" id="3.40.30.10">
    <property type="entry name" value="Glutaredoxin"/>
    <property type="match status" value="1"/>
</dbReference>
<keyword evidence="4" id="KW-1015">Disulfide bond</keyword>
<protein>
    <submittedName>
        <fullName evidence="7">CRISPR-associated protein Csn1</fullName>
    </submittedName>
    <submittedName>
        <fullName evidence="8">Protein SCO1/2</fullName>
    </submittedName>
</protein>
<evidence type="ECO:0000256" key="1">
    <source>
        <dbReference type="ARBA" id="ARBA00010996"/>
    </source>
</evidence>
<feature type="transmembrane region" description="Helical" evidence="5">
    <location>
        <begin position="12"/>
        <end position="30"/>
    </location>
</feature>
<dbReference type="InterPro" id="IPR003782">
    <property type="entry name" value="SCO1/SenC"/>
</dbReference>
<dbReference type="STRING" id="1202785.A946_03575"/>
<keyword evidence="5" id="KW-0812">Transmembrane</keyword>
<organism evidence="8 10">
    <name type="scientific">Methylacidiphilum kamchatkense Kam1</name>
    <dbReference type="NCBI Taxonomy" id="1202785"/>
    <lineage>
        <taxon>Bacteria</taxon>
        <taxon>Pseudomonadati</taxon>
        <taxon>Verrucomicrobiota</taxon>
        <taxon>Methylacidiphilae</taxon>
        <taxon>Methylacidiphilales</taxon>
        <taxon>Methylacidiphilaceae</taxon>
        <taxon>Methylacidiphilum (ex Ratnadevi et al. 2023)</taxon>
    </lineage>
</organism>
<dbReference type="Proteomes" id="UP000031594">
    <property type="component" value="Unassembled WGS sequence"/>
</dbReference>
<dbReference type="OrthoDB" id="9811998at2"/>
<dbReference type="PROSITE" id="PS51352">
    <property type="entry name" value="THIOREDOXIN_2"/>
    <property type="match status" value="1"/>
</dbReference>
<proteinExistence type="inferred from homology"/>
<dbReference type="PANTHER" id="PTHR12151">
    <property type="entry name" value="ELECTRON TRANSPORT PROTIN SCO1/SENC FAMILY MEMBER"/>
    <property type="match status" value="1"/>
</dbReference>
<dbReference type="KEGG" id="mkc:kam1_1760"/>
<dbReference type="EMBL" id="JQNX01000002">
    <property type="protein sequence ID" value="KIE59109.1"/>
    <property type="molecule type" value="Genomic_DNA"/>
</dbReference>
<keyword evidence="5" id="KW-1133">Transmembrane helix</keyword>
<evidence type="ECO:0000313" key="10">
    <source>
        <dbReference type="Proteomes" id="UP000315925"/>
    </source>
</evidence>
<dbReference type="CDD" id="cd02968">
    <property type="entry name" value="SCO"/>
    <property type="match status" value="1"/>
</dbReference>
<evidence type="ECO:0000256" key="3">
    <source>
        <dbReference type="PIRSR" id="PIRSR603782-1"/>
    </source>
</evidence>
<feature type="domain" description="Thioredoxin" evidence="6">
    <location>
        <begin position="48"/>
        <end position="217"/>
    </location>
</feature>
<evidence type="ECO:0000313" key="8">
    <source>
        <dbReference type="EMBL" id="QDQ42974.1"/>
    </source>
</evidence>
<dbReference type="SUPFAM" id="SSF52833">
    <property type="entry name" value="Thioredoxin-like"/>
    <property type="match status" value="1"/>
</dbReference>
<feature type="disulfide bond" description="Redox-active" evidence="4">
    <location>
        <begin position="86"/>
        <end position="90"/>
    </location>
</feature>
<reference evidence="10" key="3">
    <citation type="submission" date="2019-03" db="EMBL/GenBank/DDBJ databases">
        <title>Complete genome of Methylacidiphilum kamchatkense Kam1.</title>
        <authorList>
            <person name="Kruse T."/>
            <person name="Murarilal Ratnadevi C."/>
            <person name="Erikstad H.-A."/>
            <person name="Birkeland N.-K."/>
        </authorList>
    </citation>
    <scope>NUCLEOTIDE SEQUENCE [LARGE SCALE GENOMIC DNA]</scope>
    <source>
        <strain evidence="10">kam1</strain>
    </source>
</reference>
<dbReference type="EMBL" id="CP037899">
    <property type="protein sequence ID" value="QDQ42974.1"/>
    <property type="molecule type" value="Genomic_DNA"/>
</dbReference>
<evidence type="ECO:0000256" key="2">
    <source>
        <dbReference type="ARBA" id="ARBA00023008"/>
    </source>
</evidence>
<feature type="binding site" evidence="3">
    <location>
        <position position="90"/>
    </location>
    <ligand>
        <name>Cu cation</name>
        <dbReference type="ChEBI" id="CHEBI:23378"/>
    </ligand>
</feature>
<keyword evidence="2 3" id="KW-0186">Copper</keyword>
<dbReference type="GO" id="GO:0046872">
    <property type="term" value="F:metal ion binding"/>
    <property type="evidence" value="ECO:0007669"/>
    <property type="project" value="UniProtKB-KW"/>
</dbReference>